<sequence>MTELATAWITIAASTDSIPKSVRSALNQSQRDVDRSGREMGSRLTNGLSSTFTKGATVAGAAASAAIGTALYKGFDRLSAIDQAKAKLAGLGNSTQTTASVMDSALASVKGTAFGLGDAATISASAIAAGIKPGQDLTKYLKMTADAATIAGTSLGDMGAIFGQVQTGQQAYTDDLNQLADRGIPIYQWLGKEAGVAASDVKGLASDGKISSEMLFSAIQKNIGGAALQSGKTVKGSFDNVIAAMGRMGAAVEGPTFKRLPAFFGDLTGKIDAATPRAEAFAKAFDARVFDNWVPRVKELLDTLKSSGQLDVAKQTFTELFEAMRGAAPSIGQVASALGQASAALGVSGWQIFITALQAGTTALNAINPLLQTVSSFMSNHQSIVTAAAAAWLAFKTIPGIVGRISGPLSTANGQVMSFGSSLRAAATANGTFASTASAGTFQMGRFGSAIAQVGQTSPIIARMQQSFLNASTAASGLPRTMGAASAAATGLRGGVGLLSGALGGPLGLALTGGALALGAWSTHQSEARQKAQETRAAIDSLSESINANNGALDAQGKKQIFNELQSKGVFTQIQNNRDLKLSMQEVQAAGEGQAGALDAVNQKLDQQVTKSAATSDTWNLHNNALQRAGVSLDEYTAALRGNGDAREKVEKATQNWSSNEKINNWDAQRRQLDATSQAALKVGDALGSSNDKLDGARLKAQQAQEALGLVGQRLNGIAQQFAGTDKLSIDVDTTQVAGAETALQTLGIKTQTLPNGQVRVTAESAEAKARLDIIANNVTLLSAMQANPHINLDTAQFNVGKNQSAADLQALNGLRADPAIGAEISQFLDGRNISWSQLQELDTKIADPTVRGHFEEVLKNLGIVSDDLTDITRPRTIQIGVNYNTNDFANAGEAQRARRGYATGGWTGPGSKYQAAGVVHADEFVVQKTSRRSIESTHPGALDYMNRTGKFPGYADGGRVKAADFDALAKGGFGASRPLEGAPYEWASFNWGDCSATASAFARLAAGLDPFGGRFATASAAAQLAEMGAQQGRGTLGDLRIAFYNGGEGGGHAATTLPSGINAEMGGNRGNGQYGGAAAGADHPQFTDHWFFPRDMFRSTPQLGGDDVGGLTQGAYDPQTYTGTGNYSGANSGRGLSGTTGSDTNLTPRQKIAATFSDNLGNAASAAVKGQLTSLFGILSINDSPGALAAVSTYQQQREEMLNQQKSTQQSGTGTPQVTVTDPGTQKPATGQDLGGKTTTPTTTAPAASAAPAAPGLPSTGSPVKDAFRSGLRAAWRQGQPWIDTDWIANHESTWNPLAQNGKYWGIPQAGPEVYAAAGKDAHDPDPKDQGQVYDKYVGDRYKDPMGARAHWEANNWYDQGGVGVGTGLMAKNIITPERVLSTRQTESFEHMVRRDFQRGGGDNPELLGVLTDIKDLLAKQPLGGTTNNHFRNERDYKTAEQKRKMSAALAGH</sequence>
<accession>A0A1N7HBU2</accession>
<keyword evidence="4" id="KW-1185">Reference proteome</keyword>
<evidence type="ECO:0000256" key="1">
    <source>
        <dbReference type="SAM" id="MobiDB-lite"/>
    </source>
</evidence>
<gene>
    <name evidence="3" type="ORF">SAMN05445060_3932</name>
</gene>
<feature type="compositionally biased region" description="Polar residues" evidence="1">
    <location>
        <begin position="1138"/>
        <end position="1147"/>
    </location>
</feature>
<evidence type="ECO:0000313" key="4">
    <source>
        <dbReference type="Proteomes" id="UP000186218"/>
    </source>
</evidence>
<dbReference type="EMBL" id="FTNT01000014">
    <property type="protein sequence ID" value="SIS22243.1"/>
    <property type="molecule type" value="Genomic_DNA"/>
</dbReference>
<evidence type="ECO:0000313" key="3">
    <source>
        <dbReference type="EMBL" id="SIS22243.1"/>
    </source>
</evidence>
<protein>
    <submittedName>
        <fullName evidence="3">Tape measure domain-containing protein</fullName>
    </submittedName>
</protein>
<dbReference type="Pfam" id="PF20155">
    <property type="entry name" value="TMP_3"/>
    <property type="match status" value="1"/>
</dbReference>
<evidence type="ECO:0000259" key="2">
    <source>
        <dbReference type="Pfam" id="PF20155"/>
    </source>
</evidence>
<dbReference type="NCBIfam" id="TIGR02675">
    <property type="entry name" value="tape_meas_nterm"/>
    <property type="match status" value="1"/>
</dbReference>
<dbReference type="STRING" id="1344003.SAMN05445060_3932"/>
<organism evidence="3 4">
    <name type="scientific">Williamsia sterculiae</name>
    <dbReference type="NCBI Taxonomy" id="1344003"/>
    <lineage>
        <taxon>Bacteria</taxon>
        <taxon>Bacillati</taxon>
        <taxon>Actinomycetota</taxon>
        <taxon>Actinomycetes</taxon>
        <taxon>Mycobacteriales</taxon>
        <taxon>Nocardiaceae</taxon>
        <taxon>Williamsia</taxon>
    </lineage>
</organism>
<reference evidence="3 4" key="1">
    <citation type="submission" date="2017-01" db="EMBL/GenBank/DDBJ databases">
        <authorList>
            <person name="Mah S.A."/>
            <person name="Swanson W.J."/>
            <person name="Moy G.W."/>
            <person name="Vacquier V.D."/>
        </authorList>
    </citation>
    <scope>NUCLEOTIDE SEQUENCE [LARGE SCALE GENOMIC DNA]</scope>
    <source>
        <strain evidence="3 4">CPCC 203464</strain>
    </source>
</reference>
<name>A0A1N7HBU2_9NOCA</name>
<dbReference type="Proteomes" id="UP000186218">
    <property type="component" value="Unassembled WGS sequence"/>
</dbReference>
<proteinExistence type="predicted"/>
<feature type="domain" description="Tape measure protein N-terminal" evidence="2">
    <location>
        <begin position="75"/>
        <end position="248"/>
    </location>
</feature>
<dbReference type="InterPro" id="IPR013491">
    <property type="entry name" value="Tape_meas_N"/>
</dbReference>
<feature type="region of interest" description="Disordered" evidence="1">
    <location>
        <begin position="1200"/>
        <end position="1266"/>
    </location>
</feature>
<feature type="region of interest" description="Disordered" evidence="1">
    <location>
        <begin position="1124"/>
        <end position="1147"/>
    </location>
</feature>
<feature type="compositionally biased region" description="Low complexity" evidence="1">
    <location>
        <begin position="1239"/>
        <end position="1264"/>
    </location>
</feature>
<feature type="compositionally biased region" description="Low complexity" evidence="1">
    <location>
        <begin position="1205"/>
        <end position="1222"/>
    </location>
</feature>